<protein>
    <submittedName>
        <fullName evidence="2">Uncharacterized conserved secreted protein</fullName>
    </submittedName>
</protein>
<accession>A0A380JDW3</accession>
<feature type="transmembrane region" description="Helical" evidence="1">
    <location>
        <begin position="78"/>
        <end position="97"/>
    </location>
</feature>
<gene>
    <name evidence="2" type="ORF">NCTC11391_00631</name>
</gene>
<keyword evidence="3" id="KW-1185">Reference proteome</keyword>
<keyword evidence="1" id="KW-0812">Transmembrane</keyword>
<evidence type="ECO:0000313" key="3">
    <source>
        <dbReference type="Proteomes" id="UP000254082"/>
    </source>
</evidence>
<proteinExistence type="predicted"/>
<dbReference type="AlphaFoldDB" id="A0A380JDW3"/>
<evidence type="ECO:0000313" key="2">
    <source>
        <dbReference type="EMBL" id="SUN35597.1"/>
    </source>
</evidence>
<keyword evidence="1" id="KW-1133">Transmembrane helix</keyword>
<dbReference type="RefSeq" id="WP_002999118.1">
    <property type="nucleotide sequence ID" value="NZ_UHFA01000002.1"/>
</dbReference>
<dbReference type="Proteomes" id="UP000254082">
    <property type="component" value="Unassembled WGS sequence"/>
</dbReference>
<dbReference type="EMBL" id="UHFA01000002">
    <property type="protein sequence ID" value="SUN35597.1"/>
    <property type="molecule type" value="Genomic_DNA"/>
</dbReference>
<dbReference type="OrthoDB" id="2990621at2"/>
<sequence>MRKSILGILLILLALLILFQALFVPALIDGWALLGLSFTAIWFLGSLLSAAFTSSFLGLAFFLIILNSQWHFLNLPNATICLVAFLVGLGLDILFGGRKNWGSRWWAKKDYKYTYKPYNSDDSHIRDDNFISGRAEVSFGKKVIYLDEAVILGDIANFEVAVSFASMVLYIPRDWSVVCKVSSPLGSISLPSQSSKGSKTLELTGSVSFGNLEVIYL</sequence>
<name>A0A380JDW3_STRDO</name>
<organism evidence="2 3">
    <name type="scientific">Streptococcus downei MFe28</name>
    <dbReference type="NCBI Taxonomy" id="764290"/>
    <lineage>
        <taxon>Bacteria</taxon>
        <taxon>Bacillati</taxon>
        <taxon>Bacillota</taxon>
        <taxon>Bacilli</taxon>
        <taxon>Lactobacillales</taxon>
        <taxon>Streptococcaceae</taxon>
        <taxon>Streptococcus</taxon>
    </lineage>
</organism>
<evidence type="ECO:0000256" key="1">
    <source>
        <dbReference type="SAM" id="Phobius"/>
    </source>
</evidence>
<keyword evidence="1" id="KW-0472">Membrane</keyword>
<feature type="transmembrane region" description="Helical" evidence="1">
    <location>
        <begin position="40"/>
        <end position="66"/>
    </location>
</feature>
<reference evidence="2 3" key="1">
    <citation type="submission" date="2018-06" db="EMBL/GenBank/DDBJ databases">
        <authorList>
            <consortium name="Pathogen Informatics"/>
            <person name="Doyle S."/>
        </authorList>
    </citation>
    <scope>NUCLEOTIDE SEQUENCE [LARGE SCALE GENOMIC DNA]</scope>
    <source>
        <strain evidence="3">NCTC 11391</strain>
    </source>
</reference>